<dbReference type="GO" id="GO:0005524">
    <property type="term" value="F:ATP binding"/>
    <property type="evidence" value="ECO:0007669"/>
    <property type="project" value="InterPro"/>
</dbReference>
<evidence type="ECO:0000313" key="2">
    <source>
        <dbReference type="EMBL" id="KAH6646529.1"/>
    </source>
</evidence>
<dbReference type="RefSeq" id="XP_045953043.1">
    <property type="nucleotide sequence ID" value="XM_046098667.1"/>
</dbReference>
<dbReference type="PROSITE" id="PS50011">
    <property type="entry name" value="PROTEIN_KINASE_DOM"/>
    <property type="match status" value="1"/>
</dbReference>
<dbReference type="InterPro" id="IPR000719">
    <property type="entry name" value="Prot_kinase_dom"/>
</dbReference>
<feature type="domain" description="Protein kinase" evidence="1">
    <location>
        <begin position="180"/>
        <end position="478"/>
    </location>
</feature>
<keyword evidence="3" id="KW-1185">Reference proteome</keyword>
<dbReference type="Proteomes" id="UP000758603">
    <property type="component" value="Unassembled WGS sequence"/>
</dbReference>
<comment type="caution">
    <text evidence="2">The sequence shown here is derived from an EMBL/GenBank/DDBJ whole genome shotgun (WGS) entry which is preliminary data.</text>
</comment>
<sequence length="511" mass="58108">MSAELVFAVVGGADLCLKYGNILIQAYQDLKNADEIVLSRVVWLEAFWSRTVSQIEFVKRVAQTMAPEHCRIHIEVFEILRARLTNAKSRLKSLIEPSHQGNPVKKWRVPFLRSSLDDMREQLEMWQRLFDPTWYLILRIENEVIDKEFSRSLSTAANTINTTLVHIISPLFLPGNGLDWTKAETVAYSTTTMVPKIGSSRKYAIDSIDCLSSVELAQLRADTERLAHKLQHVDPDVFGLLKCYGLVKRKSPLTRQISSIDMVFTLPPQSGTPISLRQQLLQPQVFSLTRVLELARQITSAVSFVHTCDFVHKNIRPETILSFAFNGANDANASRVTYLLGFDTFRSVNFHTMRTGDNFWERNLYRHPSRQGLNAHDKYTMQHDVYSIGVCLLEIGLWSSFVDYGDGTETPVGNTTPSKALGLKTEDFEPRAIGWTVSYGHIKDHLVDLARSSLPRRMGDKFTSLVITCLTCLDHDSEDFKDQEEMHDEDGVLLGLKFIEKVVFRISEVSF</sequence>
<evidence type="ECO:0000313" key="3">
    <source>
        <dbReference type="Proteomes" id="UP000758603"/>
    </source>
</evidence>
<protein>
    <recommendedName>
        <fullName evidence="1">Protein kinase domain-containing protein</fullName>
    </recommendedName>
</protein>
<dbReference type="EMBL" id="JAGPXC010000009">
    <property type="protein sequence ID" value="KAH6646529.1"/>
    <property type="molecule type" value="Genomic_DNA"/>
</dbReference>
<proteinExistence type="predicted"/>
<dbReference type="InterPro" id="IPR011009">
    <property type="entry name" value="Kinase-like_dom_sf"/>
</dbReference>
<accession>A0A9P8RIL9</accession>
<dbReference type="GO" id="GO:0004672">
    <property type="term" value="F:protein kinase activity"/>
    <property type="evidence" value="ECO:0007669"/>
    <property type="project" value="InterPro"/>
</dbReference>
<dbReference type="PANTHER" id="PTHR37542">
    <property type="entry name" value="HELO DOMAIN-CONTAINING PROTEIN-RELATED"/>
    <property type="match status" value="1"/>
</dbReference>
<dbReference type="Gene3D" id="1.10.510.10">
    <property type="entry name" value="Transferase(Phosphotransferase) domain 1"/>
    <property type="match status" value="1"/>
</dbReference>
<dbReference type="OrthoDB" id="1911848at2759"/>
<name>A0A9P8RIL9_9PEZI</name>
<organism evidence="2 3">
    <name type="scientific">Truncatella angustata</name>
    <dbReference type="NCBI Taxonomy" id="152316"/>
    <lineage>
        <taxon>Eukaryota</taxon>
        <taxon>Fungi</taxon>
        <taxon>Dikarya</taxon>
        <taxon>Ascomycota</taxon>
        <taxon>Pezizomycotina</taxon>
        <taxon>Sordariomycetes</taxon>
        <taxon>Xylariomycetidae</taxon>
        <taxon>Amphisphaeriales</taxon>
        <taxon>Sporocadaceae</taxon>
        <taxon>Truncatella</taxon>
    </lineage>
</organism>
<dbReference type="AlphaFoldDB" id="A0A9P8RIL9"/>
<dbReference type="SUPFAM" id="SSF56112">
    <property type="entry name" value="Protein kinase-like (PK-like)"/>
    <property type="match status" value="1"/>
</dbReference>
<evidence type="ECO:0000259" key="1">
    <source>
        <dbReference type="PROSITE" id="PS50011"/>
    </source>
</evidence>
<reference evidence="2" key="1">
    <citation type="journal article" date="2021" name="Nat. Commun.">
        <title>Genetic determinants of endophytism in the Arabidopsis root mycobiome.</title>
        <authorList>
            <person name="Mesny F."/>
            <person name="Miyauchi S."/>
            <person name="Thiergart T."/>
            <person name="Pickel B."/>
            <person name="Atanasova L."/>
            <person name="Karlsson M."/>
            <person name="Huettel B."/>
            <person name="Barry K.W."/>
            <person name="Haridas S."/>
            <person name="Chen C."/>
            <person name="Bauer D."/>
            <person name="Andreopoulos W."/>
            <person name="Pangilinan J."/>
            <person name="LaButti K."/>
            <person name="Riley R."/>
            <person name="Lipzen A."/>
            <person name="Clum A."/>
            <person name="Drula E."/>
            <person name="Henrissat B."/>
            <person name="Kohler A."/>
            <person name="Grigoriev I.V."/>
            <person name="Martin F.M."/>
            <person name="Hacquard S."/>
        </authorList>
    </citation>
    <scope>NUCLEOTIDE SEQUENCE</scope>
    <source>
        <strain evidence="2">MPI-SDFR-AT-0073</strain>
    </source>
</reference>
<gene>
    <name evidence="2" type="ORF">BKA67DRAFT_525453</name>
</gene>
<dbReference type="GeneID" id="70127559"/>
<dbReference type="PANTHER" id="PTHR37542:SF1">
    <property type="entry name" value="PRION-INHIBITION AND PROPAGATION HELO DOMAIN-CONTAINING PROTEIN"/>
    <property type="match status" value="1"/>
</dbReference>